<evidence type="ECO:0000259" key="10">
    <source>
        <dbReference type="Pfam" id="PF04695"/>
    </source>
</evidence>
<feature type="compositionally biased region" description="Low complexity" evidence="8">
    <location>
        <begin position="70"/>
        <end position="79"/>
    </location>
</feature>
<organism evidence="12 13">
    <name type="scientific">Digitaria exilis</name>
    <dbReference type="NCBI Taxonomy" id="1010633"/>
    <lineage>
        <taxon>Eukaryota</taxon>
        <taxon>Viridiplantae</taxon>
        <taxon>Streptophyta</taxon>
        <taxon>Embryophyta</taxon>
        <taxon>Tracheophyta</taxon>
        <taxon>Spermatophyta</taxon>
        <taxon>Magnoliopsida</taxon>
        <taxon>Liliopsida</taxon>
        <taxon>Poales</taxon>
        <taxon>Poaceae</taxon>
        <taxon>PACMAD clade</taxon>
        <taxon>Panicoideae</taxon>
        <taxon>Panicodae</taxon>
        <taxon>Paniceae</taxon>
        <taxon>Anthephorinae</taxon>
        <taxon>Digitaria</taxon>
    </lineage>
</organism>
<evidence type="ECO:0000313" key="12">
    <source>
        <dbReference type="EMBL" id="KAF8723977.1"/>
    </source>
</evidence>
<comment type="similarity">
    <text evidence="1 7">Belongs to the peroxin-14 family.</text>
</comment>
<evidence type="ECO:0000256" key="8">
    <source>
        <dbReference type="SAM" id="MobiDB-lite"/>
    </source>
</evidence>
<sequence>MTHCAYASTALKQMAHSDFSDPTDGSGESESFDNLVKGSPVFHRQSFLEKKGLTNEEIDEAFRRVPDPNPNGADAAAAGSQKAHNHNQSAALQPYTEAQRQAATGSVTARPIDPHTKAQFSWVNTLLGAGLFLGLGASAAITLKKFFIPSLKSWTHRAVTEENENEKDELTCKLYEEIREAIKDSAAAYSDIARTNQEVLASKDEDRKVLMKLTEAFESQADVFKSLNETLNHIRENRFSQYNLLEEHVQPAPWNGRHLFMPLPAEPAYGSYSGSYTERPGYGFQPQVSNLGLRGNYQGVSSNHKHAGNTIDDPASAAQEFQRRWAPPQPPGIIMPEAAAAIRQPRSVPRQQSLPADGRPSTDIPRPSEPAIATTEQMNGASGAHGGELAADGGTVTANASGSGGSGEQQDEDA</sequence>
<dbReference type="Gene3D" id="1.10.10.10">
    <property type="entry name" value="Winged helix-like DNA-binding domain superfamily/Winged helix DNA-binding domain"/>
    <property type="match status" value="1"/>
</dbReference>
<evidence type="ECO:0000256" key="1">
    <source>
        <dbReference type="ARBA" id="ARBA00005443"/>
    </source>
</evidence>
<evidence type="ECO:0000256" key="6">
    <source>
        <dbReference type="ARBA" id="ARBA00046271"/>
    </source>
</evidence>
<dbReference type="InterPro" id="IPR054154">
    <property type="entry name" value="PEX14-like_M_plants"/>
</dbReference>
<keyword evidence="7" id="KW-0653">Protein transport</keyword>
<evidence type="ECO:0000256" key="2">
    <source>
        <dbReference type="ARBA" id="ARBA00023010"/>
    </source>
</evidence>
<evidence type="ECO:0000256" key="7">
    <source>
        <dbReference type="RuleBase" id="RU367032"/>
    </source>
</evidence>
<accession>A0A835EZK9</accession>
<evidence type="ECO:0000256" key="4">
    <source>
        <dbReference type="ARBA" id="ARBA00029502"/>
    </source>
</evidence>
<dbReference type="OrthoDB" id="441517at2759"/>
<reference evidence="12" key="1">
    <citation type="submission" date="2020-07" db="EMBL/GenBank/DDBJ databases">
        <title>Genome sequence and genetic diversity analysis of an under-domesticated orphan crop, white fonio (Digitaria exilis).</title>
        <authorList>
            <person name="Bennetzen J.L."/>
            <person name="Chen S."/>
            <person name="Ma X."/>
            <person name="Wang X."/>
            <person name="Yssel A.E.J."/>
            <person name="Chaluvadi S.R."/>
            <person name="Johnson M."/>
            <person name="Gangashetty P."/>
            <person name="Hamidou F."/>
            <person name="Sanogo M.D."/>
            <person name="Zwaenepoel A."/>
            <person name="Wallace J."/>
            <person name="Van De Peer Y."/>
            <person name="Van Deynze A."/>
        </authorList>
    </citation>
    <scope>NUCLEOTIDE SEQUENCE</scope>
    <source>
        <tissue evidence="12">Leaves</tissue>
    </source>
</reference>
<dbReference type="AlphaFoldDB" id="A0A835EZK9"/>
<comment type="subcellular location">
    <subcellularLocation>
        <location evidence="6 7">Peroxisome membrane</location>
    </subcellularLocation>
</comment>
<keyword evidence="3 7" id="KW-0576">Peroxisome</keyword>
<comment type="caution">
    <text evidence="12">The sequence shown here is derived from an EMBL/GenBank/DDBJ whole genome shotgun (WGS) entry which is preliminary data.</text>
</comment>
<dbReference type="GO" id="GO:0005102">
    <property type="term" value="F:signaling receptor binding"/>
    <property type="evidence" value="ECO:0007669"/>
    <property type="project" value="TreeGrafter"/>
</dbReference>
<dbReference type="EMBL" id="JACEFO010001663">
    <property type="protein sequence ID" value="KAF8723977.1"/>
    <property type="molecule type" value="Genomic_DNA"/>
</dbReference>
<keyword evidence="9" id="KW-0812">Transmembrane</keyword>
<dbReference type="InterPro" id="IPR025655">
    <property type="entry name" value="PEX14"/>
</dbReference>
<dbReference type="PANTHER" id="PTHR23058">
    <property type="entry name" value="PEROXISOMAL MEMBRANE PROTEIN PEX14"/>
    <property type="match status" value="1"/>
</dbReference>
<dbReference type="GO" id="GO:0016560">
    <property type="term" value="P:protein import into peroxisome matrix, docking"/>
    <property type="evidence" value="ECO:0007669"/>
    <property type="project" value="UniProtKB-UniRule"/>
</dbReference>
<evidence type="ECO:0000256" key="9">
    <source>
        <dbReference type="SAM" id="Phobius"/>
    </source>
</evidence>
<dbReference type="Proteomes" id="UP000636709">
    <property type="component" value="Unassembled WGS sequence"/>
</dbReference>
<proteinExistence type="inferred from homology"/>
<evidence type="ECO:0000256" key="5">
    <source>
        <dbReference type="ARBA" id="ARBA00029691"/>
    </source>
</evidence>
<protein>
    <recommendedName>
        <fullName evidence="4 7">Peroxisomal membrane protein PEX14</fullName>
    </recommendedName>
    <alternativeName>
        <fullName evidence="5 7">Peroxin-14</fullName>
    </alternativeName>
</protein>
<gene>
    <name evidence="12" type="ORF">HU200_020980</name>
</gene>
<evidence type="ECO:0000259" key="11">
    <source>
        <dbReference type="Pfam" id="PF23020"/>
    </source>
</evidence>
<dbReference type="PANTHER" id="PTHR23058:SF14">
    <property type="entry name" value="PEROXISOMAL MEMBRANE PROTEIN PEX14"/>
    <property type="match status" value="1"/>
</dbReference>
<keyword evidence="9" id="KW-1133">Transmembrane helix</keyword>
<dbReference type="GO" id="GO:1990429">
    <property type="term" value="C:peroxisomal importomer complex"/>
    <property type="evidence" value="ECO:0007669"/>
    <property type="project" value="TreeGrafter"/>
</dbReference>
<dbReference type="InterPro" id="IPR036388">
    <property type="entry name" value="WH-like_DNA-bd_sf"/>
</dbReference>
<dbReference type="Pfam" id="PF04695">
    <property type="entry name" value="Pex14_N"/>
    <property type="match status" value="1"/>
</dbReference>
<feature type="transmembrane region" description="Helical" evidence="9">
    <location>
        <begin position="120"/>
        <end position="143"/>
    </location>
</feature>
<feature type="region of interest" description="Disordered" evidence="8">
    <location>
        <begin position="343"/>
        <end position="414"/>
    </location>
</feature>
<keyword evidence="2" id="KW-0811">Translocation</keyword>
<feature type="domain" description="Peroxisome membrane anchor protein Pex14p N-terminal" evidence="10">
    <location>
        <begin position="33"/>
        <end position="64"/>
    </location>
</feature>
<dbReference type="Pfam" id="PF23020">
    <property type="entry name" value="PEX14-like_2nd"/>
    <property type="match status" value="1"/>
</dbReference>
<keyword evidence="13" id="KW-1185">Reference proteome</keyword>
<dbReference type="GO" id="GO:0005778">
    <property type="term" value="C:peroxisomal membrane"/>
    <property type="evidence" value="ECO:0007669"/>
    <property type="project" value="UniProtKB-SubCell"/>
</dbReference>
<evidence type="ECO:0000313" key="13">
    <source>
        <dbReference type="Proteomes" id="UP000636709"/>
    </source>
</evidence>
<name>A0A835EZK9_9POAL</name>
<feature type="region of interest" description="Disordered" evidence="8">
    <location>
        <begin position="64"/>
        <end position="89"/>
    </location>
</feature>
<feature type="domain" description="Peroxisomal membrane protein PEX14 central plants" evidence="11">
    <location>
        <begin position="119"/>
        <end position="234"/>
    </location>
</feature>
<keyword evidence="7" id="KW-0813">Transport</keyword>
<keyword evidence="7 9" id="KW-0472">Membrane</keyword>
<dbReference type="InterPro" id="IPR006785">
    <property type="entry name" value="Pex14_N"/>
</dbReference>
<comment type="function">
    <text evidence="7">Component of the PEX13-PEX14 docking complex, a translocon channel that specifically mediates the import of peroxisomal cargo proteins bound to PEX5 receptor. The PEX13-PEX14 docking complex forms a large import pore which can be opened to a diameter of about 9 nm. Mechanistically, PEX5 receptor along with cargo proteins associates with the PEX14 subunit of the PEX13-PEX14 docking complex in the cytosol, leading to the insertion of the receptor into the organelle membrane with the concomitant translocation of the cargo into the peroxisome matrix.</text>
</comment>
<evidence type="ECO:0000256" key="3">
    <source>
        <dbReference type="ARBA" id="ARBA00023140"/>
    </source>
</evidence>